<feature type="transmembrane region" description="Helical" evidence="1">
    <location>
        <begin position="53"/>
        <end position="75"/>
    </location>
</feature>
<organism evidence="2 3">
    <name type="scientific">Lasiodiplodia hormozganensis</name>
    <dbReference type="NCBI Taxonomy" id="869390"/>
    <lineage>
        <taxon>Eukaryota</taxon>
        <taxon>Fungi</taxon>
        <taxon>Dikarya</taxon>
        <taxon>Ascomycota</taxon>
        <taxon>Pezizomycotina</taxon>
        <taxon>Dothideomycetes</taxon>
        <taxon>Dothideomycetes incertae sedis</taxon>
        <taxon>Botryosphaeriales</taxon>
        <taxon>Botryosphaeriaceae</taxon>
        <taxon>Lasiodiplodia</taxon>
    </lineage>
</organism>
<feature type="transmembrane region" description="Helical" evidence="1">
    <location>
        <begin position="312"/>
        <end position="330"/>
    </location>
</feature>
<dbReference type="Proteomes" id="UP001175001">
    <property type="component" value="Unassembled WGS sequence"/>
</dbReference>
<feature type="transmembrane region" description="Helical" evidence="1">
    <location>
        <begin position="285"/>
        <end position="306"/>
    </location>
</feature>
<accession>A0AA39XQB7</accession>
<reference evidence="2" key="1">
    <citation type="submission" date="2023-06" db="EMBL/GenBank/DDBJ databases">
        <title>Multi-omics analyses reveal the molecular pathogenesis toolkit of Lasiodiplodia hormozganensis, a cross-kingdom pathogen.</title>
        <authorList>
            <person name="Felix C."/>
            <person name="Meneses R."/>
            <person name="Goncalves M.F.M."/>
            <person name="Tilleman L."/>
            <person name="Duarte A.S."/>
            <person name="Jorrin-Novo J.V."/>
            <person name="Van De Peer Y."/>
            <person name="Deforce D."/>
            <person name="Van Nieuwerburgh F."/>
            <person name="Esteves A.C."/>
            <person name="Alves A."/>
        </authorList>
    </citation>
    <scope>NUCLEOTIDE SEQUENCE</scope>
    <source>
        <strain evidence="2">CBS 339.90</strain>
    </source>
</reference>
<dbReference type="AlphaFoldDB" id="A0AA39XQB7"/>
<proteinExistence type="predicted"/>
<dbReference type="EMBL" id="JAUJDW010000098">
    <property type="protein sequence ID" value="KAK0638263.1"/>
    <property type="molecule type" value="Genomic_DNA"/>
</dbReference>
<keyword evidence="1" id="KW-1133">Transmembrane helix</keyword>
<comment type="caution">
    <text evidence="2">The sequence shown here is derived from an EMBL/GenBank/DDBJ whole genome shotgun (WGS) entry which is preliminary data.</text>
</comment>
<evidence type="ECO:0000256" key="1">
    <source>
        <dbReference type="SAM" id="Phobius"/>
    </source>
</evidence>
<protein>
    <submittedName>
        <fullName evidence="2">Uncharacterized protein</fullName>
    </submittedName>
</protein>
<evidence type="ECO:0000313" key="2">
    <source>
        <dbReference type="EMBL" id="KAK0638263.1"/>
    </source>
</evidence>
<sequence>MPPFQFLTSAFDVPTAGFSLQWQNLGDLFTVLLLLGGDVISRALAQLSGTESFVTPVAFSFGWVGFSVTALLSAIGENKLMPAPDTSCQVINGHSAYARTNTSWVIGRLVRDFEHWMPPQTRQHLQHMLDARWHENREKAAAAARKQDPLPFTPRPVQASLCVTVLAAAAQHPALPTRDSAYLSGLATVALQLAIAAIPYLVWGAWAPLAVTAAGTVLAAATASLPQWAREKWACRRASDKAVVLTRGNGAQHALVVLGEGRGLDFEDLAAGPANLDLSASRGSVAAVVGLSVLWVALLVVVAAGGVGVREYAGFMVAVGAVGMAQNVYVAGARRRPEAVGVPLVFREVIGETKVFETLLRVEERYPKVGRSMLDTFFPGGHLSEEERARWRAVEEKAAQ</sequence>
<keyword evidence="3" id="KW-1185">Reference proteome</keyword>
<keyword evidence="1" id="KW-0812">Transmembrane</keyword>
<feature type="transmembrane region" description="Helical" evidence="1">
    <location>
        <begin position="209"/>
        <end position="229"/>
    </location>
</feature>
<name>A0AA39XQB7_9PEZI</name>
<evidence type="ECO:0000313" key="3">
    <source>
        <dbReference type="Proteomes" id="UP001175001"/>
    </source>
</evidence>
<feature type="transmembrane region" description="Helical" evidence="1">
    <location>
        <begin position="182"/>
        <end position="203"/>
    </location>
</feature>
<gene>
    <name evidence="2" type="ORF">DIS24_g10008</name>
</gene>
<keyword evidence="1" id="KW-0472">Membrane</keyword>